<dbReference type="Proteomes" id="UP001056120">
    <property type="component" value="Linkage Group LG17"/>
</dbReference>
<protein>
    <submittedName>
        <fullName evidence="1">Uncharacterized protein</fullName>
    </submittedName>
</protein>
<keyword evidence="2" id="KW-1185">Reference proteome</keyword>
<comment type="caution">
    <text evidence="1">The sequence shown here is derived from an EMBL/GenBank/DDBJ whole genome shotgun (WGS) entry which is preliminary data.</text>
</comment>
<evidence type="ECO:0000313" key="1">
    <source>
        <dbReference type="EMBL" id="KAI3762460.1"/>
    </source>
</evidence>
<gene>
    <name evidence="1" type="ORF">L1987_52890</name>
</gene>
<evidence type="ECO:0000313" key="2">
    <source>
        <dbReference type="Proteomes" id="UP001056120"/>
    </source>
</evidence>
<reference evidence="2" key="1">
    <citation type="journal article" date="2022" name="Mol. Ecol. Resour.">
        <title>The genomes of chicory, endive, great burdock and yacon provide insights into Asteraceae palaeo-polyploidization history and plant inulin production.</title>
        <authorList>
            <person name="Fan W."/>
            <person name="Wang S."/>
            <person name="Wang H."/>
            <person name="Wang A."/>
            <person name="Jiang F."/>
            <person name="Liu H."/>
            <person name="Zhao H."/>
            <person name="Xu D."/>
            <person name="Zhang Y."/>
        </authorList>
    </citation>
    <scope>NUCLEOTIDE SEQUENCE [LARGE SCALE GENOMIC DNA]</scope>
    <source>
        <strain evidence="2">cv. Yunnan</strain>
    </source>
</reference>
<accession>A0ACB9EUP7</accession>
<dbReference type="EMBL" id="CM042034">
    <property type="protein sequence ID" value="KAI3762460.1"/>
    <property type="molecule type" value="Genomic_DNA"/>
</dbReference>
<reference evidence="1 2" key="2">
    <citation type="journal article" date="2022" name="Mol. Ecol. Resour.">
        <title>The genomes of chicory, endive, great burdock and yacon provide insights into Asteraceae paleo-polyploidization history and plant inulin production.</title>
        <authorList>
            <person name="Fan W."/>
            <person name="Wang S."/>
            <person name="Wang H."/>
            <person name="Wang A."/>
            <person name="Jiang F."/>
            <person name="Liu H."/>
            <person name="Zhao H."/>
            <person name="Xu D."/>
            <person name="Zhang Y."/>
        </authorList>
    </citation>
    <scope>NUCLEOTIDE SEQUENCE [LARGE SCALE GENOMIC DNA]</scope>
    <source>
        <strain evidence="2">cv. Yunnan</strain>
        <tissue evidence="1">Leaves</tissue>
    </source>
</reference>
<proteinExistence type="predicted"/>
<name>A0ACB9EUP7_9ASTR</name>
<organism evidence="1 2">
    <name type="scientific">Smallanthus sonchifolius</name>
    <dbReference type="NCBI Taxonomy" id="185202"/>
    <lineage>
        <taxon>Eukaryota</taxon>
        <taxon>Viridiplantae</taxon>
        <taxon>Streptophyta</taxon>
        <taxon>Embryophyta</taxon>
        <taxon>Tracheophyta</taxon>
        <taxon>Spermatophyta</taxon>
        <taxon>Magnoliopsida</taxon>
        <taxon>eudicotyledons</taxon>
        <taxon>Gunneridae</taxon>
        <taxon>Pentapetalae</taxon>
        <taxon>asterids</taxon>
        <taxon>campanulids</taxon>
        <taxon>Asterales</taxon>
        <taxon>Asteraceae</taxon>
        <taxon>Asteroideae</taxon>
        <taxon>Heliantheae alliance</taxon>
        <taxon>Millerieae</taxon>
        <taxon>Smallanthus</taxon>
    </lineage>
</organism>
<sequence length="142" mass="15938">MRQSQYADIHKALVNYDENLFNMFVDENYGGHSNEQYPLEQASMYQSFEVRNHYRYIAGILDDQNYGLAGQRDSSRCDDAMKQVAKDESERSGNASGGLGSAGSARSAGNAVTARIAGIAKATPQRHLYFNFRNQKNYPKQL</sequence>